<reference evidence="2" key="1">
    <citation type="submission" date="2023-02" db="EMBL/GenBank/DDBJ databases">
        <title>Actinokineospora globicatena NBRC 15670.</title>
        <authorList>
            <person name="Ichikawa N."/>
            <person name="Sato H."/>
            <person name="Tonouchi N."/>
        </authorList>
    </citation>
    <scope>NUCLEOTIDE SEQUENCE</scope>
    <source>
        <strain evidence="2">NBRC 15670</strain>
    </source>
</reference>
<name>A0A9W6QNY8_9PSEU</name>
<feature type="transmembrane region" description="Helical" evidence="1">
    <location>
        <begin position="12"/>
        <end position="33"/>
    </location>
</feature>
<dbReference type="Proteomes" id="UP001165042">
    <property type="component" value="Unassembled WGS sequence"/>
</dbReference>
<sequence length="190" mass="19611">MLRGVDLAVIGRAVVMFAVTNVDDVVLLALFFGQATRRSVVVAGQYLGFAAILLASVLVGLGAGLLPEHLLPLLGVVPLALGLRAAWSAWRDRDDEPSVQTGPGLLAVAGVTLANGGDNVGVYAPVFAVSGTADTIVYAAVFLVLVAVWCAVGLFVASRPVVGRALTRWGHVLLPVVLIGIGVLILLDLL</sequence>
<accession>A0A9W6QNY8</accession>
<comment type="caution">
    <text evidence="2">The sequence shown here is derived from an EMBL/GenBank/DDBJ whole genome shotgun (WGS) entry which is preliminary data.</text>
</comment>
<keyword evidence="1" id="KW-0812">Transmembrane</keyword>
<feature type="transmembrane region" description="Helical" evidence="1">
    <location>
        <begin position="136"/>
        <end position="157"/>
    </location>
</feature>
<dbReference type="Pfam" id="PF03596">
    <property type="entry name" value="Cad"/>
    <property type="match status" value="1"/>
</dbReference>
<evidence type="ECO:0000256" key="1">
    <source>
        <dbReference type="SAM" id="Phobius"/>
    </source>
</evidence>
<feature type="transmembrane region" description="Helical" evidence="1">
    <location>
        <begin position="169"/>
        <end position="187"/>
    </location>
</feature>
<keyword evidence="3" id="KW-1185">Reference proteome</keyword>
<evidence type="ECO:0000313" key="2">
    <source>
        <dbReference type="EMBL" id="GLW94336.1"/>
    </source>
</evidence>
<gene>
    <name evidence="2" type="ORF">Aglo03_51520</name>
</gene>
<dbReference type="EMBL" id="BSSD01000008">
    <property type="protein sequence ID" value="GLW94336.1"/>
    <property type="molecule type" value="Genomic_DNA"/>
</dbReference>
<feature type="transmembrane region" description="Helical" evidence="1">
    <location>
        <begin position="40"/>
        <end position="63"/>
    </location>
</feature>
<organism evidence="2 3">
    <name type="scientific">Actinokineospora globicatena</name>
    <dbReference type="NCBI Taxonomy" id="103729"/>
    <lineage>
        <taxon>Bacteria</taxon>
        <taxon>Bacillati</taxon>
        <taxon>Actinomycetota</taxon>
        <taxon>Actinomycetes</taxon>
        <taxon>Pseudonocardiales</taxon>
        <taxon>Pseudonocardiaceae</taxon>
        <taxon>Actinokineospora</taxon>
    </lineage>
</organism>
<dbReference type="AlphaFoldDB" id="A0A9W6QNY8"/>
<protein>
    <submittedName>
        <fullName evidence="2">Cadmium transporter</fullName>
    </submittedName>
</protein>
<evidence type="ECO:0000313" key="3">
    <source>
        <dbReference type="Proteomes" id="UP001165042"/>
    </source>
</evidence>
<keyword evidence="1" id="KW-1133">Transmembrane helix</keyword>
<keyword evidence="1" id="KW-0472">Membrane</keyword>
<proteinExistence type="predicted"/>
<dbReference type="InterPro" id="IPR004676">
    <property type="entry name" value="Cd-R_transporter"/>
</dbReference>